<accession>W9G9Y6</accession>
<dbReference type="PANTHER" id="PTHR13887">
    <property type="entry name" value="GLUTATHIONE S-TRANSFERASE KAPPA"/>
    <property type="match status" value="1"/>
</dbReference>
<dbReference type="Gene3D" id="3.40.30.10">
    <property type="entry name" value="Glutaredoxin"/>
    <property type="match status" value="1"/>
</dbReference>
<dbReference type="AlphaFoldDB" id="W9G9Y6"/>
<dbReference type="eggNOG" id="COG2761">
    <property type="taxonomic scope" value="Bacteria"/>
</dbReference>
<dbReference type="InterPro" id="IPR036249">
    <property type="entry name" value="Thioredoxin-like_sf"/>
</dbReference>
<organism evidence="2 3">
    <name type="scientific">Intrasporangium oryzae NRRL B-24470</name>
    <dbReference type="NCBI Taxonomy" id="1386089"/>
    <lineage>
        <taxon>Bacteria</taxon>
        <taxon>Bacillati</taxon>
        <taxon>Actinomycetota</taxon>
        <taxon>Actinomycetes</taxon>
        <taxon>Micrococcales</taxon>
        <taxon>Intrasporangiaceae</taxon>
        <taxon>Intrasporangium</taxon>
    </lineage>
</organism>
<dbReference type="InterPro" id="IPR001853">
    <property type="entry name" value="DSBA-like_thioredoxin_dom"/>
</dbReference>
<name>W9G9Y6_9MICO</name>
<dbReference type="PATRIC" id="fig|1386089.3.peg.3045"/>
<sequence>MTDQEAADSSVVVDLELWFDLVDPWSWFAKRRVEMAIAAFERPADVALRLRSFEVAPEQVAVLPASARQVAGHELVGDDYEIPWDRAGWVSTFDAHRLCELARELGGPALQSAAVERFFFAHFVEGHAIDDLEVLQRAGAECGLDERRVAAVLAGTAYGDEVRRDEEMARALDVVVVPFLVANGSATLPGVHPTEDYLAFLREVATTQV</sequence>
<evidence type="ECO:0000313" key="3">
    <source>
        <dbReference type="Proteomes" id="UP000019489"/>
    </source>
</evidence>
<dbReference type="OrthoDB" id="9799122at2"/>
<dbReference type="PANTHER" id="PTHR13887:SF41">
    <property type="entry name" value="THIOREDOXIN SUPERFAMILY PROTEIN"/>
    <property type="match status" value="1"/>
</dbReference>
<evidence type="ECO:0000259" key="1">
    <source>
        <dbReference type="Pfam" id="PF01323"/>
    </source>
</evidence>
<gene>
    <name evidence="2" type="ORF">N865_21290</name>
</gene>
<feature type="domain" description="DSBA-like thioredoxin" evidence="1">
    <location>
        <begin position="15"/>
        <end position="197"/>
    </location>
</feature>
<dbReference type="Proteomes" id="UP000019489">
    <property type="component" value="Unassembled WGS sequence"/>
</dbReference>
<dbReference type="SUPFAM" id="SSF52833">
    <property type="entry name" value="Thioredoxin-like"/>
    <property type="match status" value="1"/>
</dbReference>
<dbReference type="STRING" id="1386089.N865_21290"/>
<protein>
    <submittedName>
        <fullName evidence="2">DSBA oxidoreductase</fullName>
    </submittedName>
</protein>
<dbReference type="Pfam" id="PF01323">
    <property type="entry name" value="DSBA"/>
    <property type="match status" value="1"/>
</dbReference>
<proteinExistence type="predicted"/>
<keyword evidence="3" id="KW-1185">Reference proteome</keyword>
<evidence type="ECO:0000313" key="2">
    <source>
        <dbReference type="EMBL" id="EWT00684.1"/>
    </source>
</evidence>
<reference evidence="2 3" key="1">
    <citation type="submission" date="2013-08" db="EMBL/GenBank/DDBJ databases">
        <title>Intrasporangium oryzae NRRL B-24470.</title>
        <authorList>
            <person name="Liu H."/>
            <person name="Wang G."/>
        </authorList>
    </citation>
    <scope>NUCLEOTIDE SEQUENCE [LARGE SCALE GENOMIC DNA]</scope>
    <source>
        <strain evidence="2 3">NRRL B-24470</strain>
    </source>
</reference>
<dbReference type="GO" id="GO:0016491">
    <property type="term" value="F:oxidoreductase activity"/>
    <property type="evidence" value="ECO:0007669"/>
    <property type="project" value="InterPro"/>
</dbReference>
<dbReference type="RefSeq" id="WP_034807732.1">
    <property type="nucleotide sequence ID" value="NZ_AWSA01000036.1"/>
</dbReference>
<dbReference type="EMBL" id="AWSA01000036">
    <property type="protein sequence ID" value="EWT00684.1"/>
    <property type="molecule type" value="Genomic_DNA"/>
</dbReference>
<comment type="caution">
    <text evidence="2">The sequence shown here is derived from an EMBL/GenBank/DDBJ whole genome shotgun (WGS) entry which is preliminary data.</text>
</comment>